<dbReference type="STRING" id="492660.SAMN05192566_0376"/>
<dbReference type="AlphaFoldDB" id="A0A1G8ZKJ6"/>
<name>A0A1G8ZKJ6_9PROT</name>
<evidence type="ECO:0000313" key="7">
    <source>
        <dbReference type="Proteomes" id="UP000198629"/>
    </source>
</evidence>
<keyword evidence="3 5" id="KW-1133">Transmembrane helix</keyword>
<dbReference type="PANTHER" id="PTHR43701:SF2">
    <property type="entry name" value="MEMBRANE TRANSPORTER PROTEIN YJNA-RELATED"/>
    <property type="match status" value="1"/>
</dbReference>
<feature type="transmembrane region" description="Helical" evidence="5">
    <location>
        <begin position="206"/>
        <end position="225"/>
    </location>
</feature>
<comment type="subcellular location">
    <subcellularLocation>
        <location evidence="5">Cell membrane</location>
        <topology evidence="5">Multi-pass membrane protein</topology>
    </subcellularLocation>
    <subcellularLocation>
        <location evidence="1">Membrane</location>
        <topology evidence="1">Multi-pass membrane protein</topology>
    </subcellularLocation>
</comment>
<dbReference type="PANTHER" id="PTHR43701">
    <property type="entry name" value="MEMBRANE TRANSPORTER PROTEIN MJ0441-RELATED"/>
    <property type="match status" value="1"/>
</dbReference>
<accession>A0A1G8ZKJ6</accession>
<protein>
    <recommendedName>
        <fullName evidence="5">Probable membrane transporter protein</fullName>
    </recommendedName>
</protein>
<dbReference type="Proteomes" id="UP000198629">
    <property type="component" value="Unassembled WGS sequence"/>
</dbReference>
<dbReference type="InterPro" id="IPR002781">
    <property type="entry name" value="TM_pro_TauE-like"/>
</dbReference>
<keyword evidence="7" id="KW-1185">Reference proteome</keyword>
<keyword evidence="5" id="KW-1003">Cell membrane</keyword>
<feature type="transmembrane region" description="Helical" evidence="5">
    <location>
        <begin position="106"/>
        <end position="125"/>
    </location>
</feature>
<feature type="transmembrane region" description="Helical" evidence="5">
    <location>
        <begin position="145"/>
        <end position="174"/>
    </location>
</feature>
<organism evidence="6 7">
    <name type="scientific">Methylophilus rhizosphaerae</name>
    <dbReference type="NCBI Taxonomy" id="492660"/>
    <lineage>
        <taxon>Bacteria</taxon>
        <taxon>Pseudomonadati</taxon>
        <taxon>Pseudomonadota</taxon>
        <taxon>Betaproteobacteria</taxon>
        <taxon>Nitrosomonadales</taxon>
        <taxon>Methylophilaceae</taxon>
        <taxon>Methylophilus</taxon>
    </lineage>
</organism>
<evidence type="ECO:0000256" key="5">
    <source>
        <dbReference type="RuleBase" id="RU363041"/>
    </source>
</evidence>
<evidence type="ECO:0000256" key="4">
    <source>
        <dbReference type="ARBA" id="ARBA00023136"/>
    </source>
</evidence>
<feature type="transmembrane region" description="Helical" evidence="5">
    <location>
        <begin position="237"/>
        <end position="255"/>
    </location>
</feature>
<proteinExistence type="inferred from homology"/>
<dbReference type="InterPro" id="IPR051598">
    <property type="entry name" value="TSUP/Inactive_protease-like"/>
</dbReference>
<dbReference type="RefSeq" id="WP_091469005.1">
    <property type="nucleotide sequence ID" value="NZ_FNFX01000001.1"/>
</dbReference>
<evidence type="ECO:0000313" key="6">
    <source>
        <dbReference type="EMBL" id="SDK15596.1"/>
    </source>
</evidence>
<sequence>MEFGYILAGFAVGFLVGLTGVGGGSLMTPILLLLYNIKPAVAVGTDLLYASITKSVGIFAHGKLGNIDWRIVKRLATGSVPTSLITLWALHHIDLQSSHVISTIKLWLGIALIVTSAAVLMRNKLVALASKGEWVPASYVPAATITLGAVLGALVTLTSVGAGALGVTALIMLYPKDKITTIVGSDIAHAVPLTLVAGLGHASLGTIDYSLLGTLLLGSIPGIYLGSHMSSRIAEHWVRIILAMILIYVGFKLIFH</sequence>
<dbReference type="EMBL" id="FNFX01000001">
    <property type="protein sequence ID" value="SDK15596.1"/>
    <property type="molecule type" value="Genomic_DNA"/>
</dbReference>
<dbReference type="Pfam" id="PF01925">
    <property type="entry name" value="TauE"/>
    <property type="match status" value="1"/>
</dbReference>
<keyword evidence="2 5" id="KW-0812">Transmembrane</keyword>
<feature type="transmembrane region" description="Helical" evidence="5">
    <location>
        <begin position="6"/>
        <end position="35"/>
    </location>
</feature>
<dbReference type="GO" id="GO:0005886">
    <property type="term" value="C:plasma membrane"/>
    <property type="evidence" value="ECO:0007669"/>
    <property type="project" value="UniProtKB-SubCell"/>
</dbReference>
<evidence type="ECO:0000256" key="3">
    <source>
        <dbReference type="ARBA" id="ARBA00022989"/>
    </source>
</evidence>
<gene>
    <name evidence="6" type="ORF">SAMN05192566_0376</name>
</gene>
<dbReference type="OrthoDB" id="5189995at2"/>
<keyword evidence="4 5" id="KW-0472">Membrane</keyword>
<feature type="transmembrane region" description="Helical" evidence="5">
    <location>
        <begin position="181"/>
        <end position="200"/>
    </location>
</feature>
<comment type="similarity">
    <text evidence="5">Belongs to the 4-toluene sulfonate uptake permease (TSUP) (TC 2.A.102) family.</text>
</comment>
<evidence type="ECO:0000256" key="2">
    <source>
        <dbReference type="ARBA" id="ARBA00022692"/>
    </source>
</evidence>
<evidence type="ECO:0000256" key="1">
    <source>
        <dbReference type="ARBA" id="ARBA00004141"/>
    </source>
</evidence>
<reference evidence="7" key="1">
    <citation type="submission" date="2016-10" db="EMBL/GenBank/DDBJ databases">
        <authorList>
            <person name="Varghese N."/>
            <person name="Submissions S."/>
        </authorList>
    </citation>
    <scope>NUCLEOTIDE SEQUENCE [LARGE SCALE GENOMIC DNA]</scope>
    <source>
        <strain evidence="7">CBMB127</strain>
    </source>
</reference>